<dbReference type="PANTHER" id="PTHR34720:SF9">
    <property type="entry name" value="BLR4714 PROTEIN"/>
    <property type="match status" value="1"/>
</dbReference>
<keyword evidence="1" id="KW-0732">Signal</keyword>
<keyword evidence="5" id="KW-1185">Reference proteome</keyword>
<proteinExistence type="predicted"/>
<gene>
    <name evidence="4" type="ORF">CLV44_10232</name>
</gene>
<evidence type="ECO:0000259" key="3">
    <source>
        <dbReference type="Pfam" id="PF10633"/>
    </source>
</evidence>
<dbReference type="Gene3D" id="2.60.40.3440">
    <property type="match status" value="3"/>
</dbReference>
<protein>
    <submittedName>
        <fullName evidence="4">M6 family metalloprotease-like protein</fullName>
    </submittedName>
</protein>
<dbReference type="InterPro" id="IPR018905">
    <property type="entry name" value="A-galactase_NEW3"/>
</dbReference>
<evidence type="ECO:0000259" key="2">
    <source>
        <dbReference type="Pfam" id="PF05548"/>
    </source>
</evidence>
<evidence type="ECO:0000256" key="1">
    <source>
        <dbReference type="SAM" id="SignalP"/>
    </source>
</evidence>
<evidence type="ECO:0000313" key="5">
    <source>
        <dbReference type="Proteomes" id="UP000242133"/>
    </source>
</evidence>
<dbReference type="Proteomes" id="UP000242133">
    <property type="component" value="Unassembled WGS sequence"/>
</dbReference>
<accession>A0A2P8F316</accession>
<dbReference type="Pfam" id="PF17963">
    <property type="entry name" value="Big_9"/>
    <property type="match status" value="3"/>
</dbReference>
<dbReference type="GO" id="GO:0006508">
    <property type="term" value="P:proteolysis"/>
    <property type="evidence" value="ECO:0007669"/>
    <property type="project" value="UniProtKB-KW"/>
</dbReference>
<dbReference type="Gene3D" id="3.40.390.10">
    <property type="entry name" value="Collagenase (Catalytic Domain)"/>
    <property type="match status" value="1"/>
</dbReference>
<dbReference type="PANTHER" id="PTHR34720">
    <property type="entry name" value="MICROCYSTIN DEPENDENT PROTEIN"/>
    <property type="match status" value="1"/>
</dbReference>
<dbReference type="RefSeq" id="WP_170069231.1">
    <property type="nucleotide sequence ID" value="NZ_PYGI01000002.1"/>
</dbReference>
<comment type="caution">
    <text evidence="4">The sequence shown here is derived from an EMBL/GenBank/DDBJ whole genome shotgun (WGS) entry which is preliminary data.</text>
</comment>
<keyword evidence="4" id="KW-0378">Hydrolase</keyword>
<dbReference type="AlphaFoldDB" id="A0A2P8F316"/>
<feature type="chain" id="PRO_5015197621" evidence="1">
    <location>
        <begin position="32"/>
        <end position="968"/>
    </location>
</feature>
<keyword evidence="4" id="KW-0645">Protease</keyword>
<reference evidence="4 5" key="1">
    <citation type="submission" date="2018-03" db="EMBL/GenBank/DDBJ databases">
        <title>Genomic Encyclopedia of Archaeal and Bacterial Type Strains, Phase II (KMG-II): from individual species to whole genera.</title>
        <authorList>
            <person name="Goeker M."/>
        </authorList>
    </citation>
    <scope>NUCLEOTIDE SEQUENCE [LARGE SCALE GENOMIC DNA]</scope>
    <source>
        <strain evidence="4 5">DSM 17586</strain>
    </source>
</reference>
<feature type="signal peptide" evidence="1">
    <location>
        <begin position="1"/>
        <end position="31"/>
    </location>
</feature>
<sequence length="968" mass="101288">MTLLLTPPLARRLTTLAVVAALSSTVLSAQAADTPRVPPTKQLHEQANTQSQALMALHKRWQNAKGPSRQTLQAQLLRQADMRRDLLRQLVKQQPGVALQLAIPDAKQLGMPVDVVEKLEQRLNLSGQLEVFYEDQEDGKHRLRHVLATPFGERFELHFTDTPPRLKHGHAVELEGLLVTAADDSTSDGDIALNSDALVLAADGGVTGGSNGGTAADSSATFGAQSTLVINVNFSDNTSQPWTTEQARSTVFDQASSFLHENSFGQTWLEGETTPWLTLPINSSGCDTSAITSAAHDAATAAGYDLSQYNRLIFAMPYTAGCGFSGVGSVGGTTSTMLINGSMYWFTVAHEMGHNLGLYHSHALECGSDVTGSNCSSDEYGDGVDIMGRVNGHFTAFQKERLGWLDSRHIQTVTGSGIHELEPYATQPGSAPKALKIAKGTDPVSGENSWYYVEYRQASGYDNILASNANVQNGVVVHTGISNKGNSSYLLDMTPASTPSNYTDTRDPALEVGQQFTDADAGITLATEWVDGTRARVNVQLPDAVNSCTRANPSLSVTPGESVWAAAGSSQAYTLTLTNQDSAACSSSNYTLNTGVPSGWSSVLASTALTLAPGESRSTSWTVTSADSAVDGFYTLTAQATSGSQSASSSLTYVVDNPVVNNRPDAVSDTARTDFETAVTVAVLANDSDPDGDRLSVTAANAVNGRAVINADQSITYTPAAGFSGLASFSYSISDGKGGTDSASISIDVAAAPEPTPEPNEAPIAGNDTAVTAFETSVSIAVLANDRDPEGEQLTLSAVNATRGTARINADGTLIYTPATGFSGQTSLSYTVRDPQGATATASVTITVEAEVQPEPEPSVNEAPIANADSATLATKQSIKIPVLANDRDPEGSTLRITGFTQGGKGSVRQNADGTLTYTPGKPFKQDDRFSYTISDGEKTATATVQVSLAADAGGSSGGSNNGKGNNK</sequence>
<dbReference type="SUPFAM" id="SSF55486">
    <property type="entry name" value="Metalloproteases ('zincins'), catalytic domain"/>
    <property type="match status" value="1"/>
</dbReference>
<organism evidence="4 5">
    <name type="scientific">Marinobacterium halophilum</name>
    <dbReference type="NCBI Taxonomy" id="267374"/>
    <lineage>
        <taxon>Bacteria</taxon>
        <taxon>Pseudomonadati</taxon>
        <taxon>Pseudomonadota</taxon>
        <taxon>Gammaproteobacteria</taxon>
        <taxon>Oceanospirillales</taxon>
        <taxon>Oceanospirillaceae</taxon>
        <taxon>Marinobacterium</taxon>
    </lineage>
</organism>
<dbReference type="NCBIfam" id="NF012211">
    <property type="entry name" value="tand_rpt_95"/>
    <property type="match status" value="3"/>
</dbReference>
<dbReference type="InterPro" id="IPR008752">
    <property type="entry name" value="Peptidase_M11"/>
</dbReference>
<dbReference type="Pfam" id="PF10633">
    <property type="entry name" value="NPCBM_assoc"/>
    <property type="match status" value="1"/>
</dbReference>
<dbReference type="InterPro" id="IPR024079">
    <property type="entry name" value="MetalloPept_cat_dom_sf"/>
</dbReference>
<dbReference type="Pfam" id="PF05548">
    <property type="entry name" value="Peptidase_M11"/>
    <property type="match status" value="1"/>
</dbReference>
<feature type="domain" description="Alpha-galactosidase NEW3" evidence="3">
    <location>
        <begin position="566"/>
        <end position="641"/>
    </location>
</feature>
<dbReference type="EMBL" id="PYGI01000002">
    <property type="protein sequence ID" value="PSL16109.1"/>
    <property type="molecule type" value="Genomic_DNA"/>
</dbReference>
<dbReference type="GO" id="GO:0008237">
    <property type="term" value="F:metallopeptidase activity"/>
    <property type="evidence" value="ECO:0007669"/>
    <property type="project" value="UniProtKB-KW"/>
</dbReference>
<name>A0A2P8F316_9GAMM</name>
<feature type="domain" description="Peptidase M11 gametolysin" evidence="2">
    <location>
        <begin position="284"/>
        <end position="413"/>
    </location>
</feature>
<keyword evidence="4" id="KW-0482">Metalloprotease</keyword>
<evidence type="ECO:0000313" key="4">
    <source>
        <dbReference type="EMBL" id="PSL16109.1"/>
    </source>
</evidence>